<sequence>MVVCRKLVPWKGSEPVQNQVHLLTLNKEKQSERETALAAPEAGQQGESAPHAGAVPPLLAGVSTPPLPGALPGCGNVAARRFVSGSSPRTERLKTLPQAGQGKEEAVCSARRVGRAPPPPCQCGAGEGKEAERQDGTPASPNQTTGKESPTGVKPLPFSSPFLSSSSLSLPISLRLAEFLPPGASLPPFYLTNSLFGGFQRVGISLPASAVVCPASPRGSACDRAVQTRSGLHSPSAASVTLLAPWQLPPRCHHSLPQC</sequence>
<gene>
    <name evidence="2" type="ORF">FQA47_014258</name>
</gene>
<dbReference type="AlphaFoldDB" id="A0A834FJH4"/>
<comment type="caution">
    <text evidence="2">The sequence shown here is derived from an EMBL/GenBank/DDBJ whole genome shotgun (WGS) entry which is preliminary data.</text>
</comment>
<dbReference type="Proteomes" id="UP000646548">
    <property type="component" value="Unassembled WGS sequence"/>
</dbReference>
<feature type="region of interest" description="Disordered" evidence="1">
    <location>
        <begin position="111"/>
        <end position="158"/>
    </location>
</feature>
<evidence type="ECO:0000313" key="3">
    <source>
        <dbReference type="Proteomes" id="UP000646548"/>
    </source>
</evidence>
<organism evidence="2 3">
    <name type="scientific">Oryzias melastigma</name>
    <name type="common">Marine medaka</name>
    <dbReference type="NCBI Taxonomy" id="30732"/>
    <lineage>
        <taxon>Eukaryota</taxon>
        <taxon>Metazoa</taxon>
        <taxon>Chordata</taxon>
        <taxon>Craniata</taxon>
        <taxon>Vertebrata</taxon>
        <taxon>Euteleostomi</taxon>
        <taxon>Actinopterygii</taxon>
        <taxon>Neopterygii</taxon>
        <taxon>Teleostei</taxon>
        <taxon>Neoteleostei</taxon>
        <taxon>Acanthomorphata</taxon>
        <taxon>Ovalentaria</taxon>
        <taxon>Atherinomorphae</taxon>
        <taxon>Beloniformes</taxon>
        <taxon>Adrianichthyidae</taxon>
        <taxon>Oryziinae</taxon>
        <taxon>Oryzias</taxon>
    </lineage>
</organism>
<reference evidence="2" key="1">
    <citation type="journal article" name="BMC Genomics">
        <title>Long-read sequencing and de novo genome assembly of marine medaka (Oryzias melastigma).</title>
        <authorList>
            <person name="Liang P."/>
            <person name="Saqib H.S.A."/>
            <person name="Ni X."/>
            <person name="Shen Y."/>
        </authorList>
    </citation>
    <scope>NUCLEOTIDE SEQUENCE</scope>
    <source>
        <strain evidence="2">Bigg-433</strain>
    </source>
</reference>
<feature type="compositionally biased region" description="Polar residues" evidence="1">
    <location>
        <begin position="137"/>
        <end position="148"/>
    </location>
</feature>
<accession>A0A834FJH4</accession>
<name>A0A834FJH4_ORYME</name>
<feature type="region of interest" description="Disordered" evidence="1">
    <location>
        <begin position="85"/>
        <end position="104"/>
    </location>
</feature>
<dbReference type="EMBL" id="WKFB01000111">
    <property type="protein sequence ID" value="KAF6735331.1"/>
    <property type="molecule type" value="Genomic_DNA"/>
</dbReference>
<evidence type="ECO:0000256" key="1">
    <source>
        <dbReference type="SAM" id="MobiDB-lite"/>
    </source>
</evidence>
<evidence type="ECO:0000313" key="2">
    <source>
        <dbReference type="EMBL" id="KAF6735331.1"/>
    </source>
</evidence>
<protein>
    <submittedName>
        <fullName evidence="2">Uncharacterized protein</fullName>
    </submittedName>
</protein>
<proteinExistence type="predicted"/>
<feature type="region of interest" description="Disordered" evidence="1">
    <location>
        <begin position="28"/>
        <end position="60"/>
    </location>
</feature>